<gene>
    <name evidence="2" type="ORF">BDP55DRAFT_743544</name>
</gene>
<feature type="region of interest" description="Disordered" evidence="1">
    <location>
        <begin position="1"/>
        <end position="59"/>
    </location>
</feature>
<protein>
    <submittedName>
        <fullName evidence="2">Uncharacterized protein</fullName>
    </submittedName>
</protein>
<feature type="compositionally biased region" description="Basic residues" evidence="1">
    <location>
        <begin position="27"/>
        <end position="36"/>
    </location>
</feature>
<feature type="region of interest" description="Disordered" evidence="1">
    <location>
        <begin position="89"/>
        <end position="123"/>
    </location>
</feature>
<reference evidence="2" key="1">
    <citation type="submission" date="2021-06" db="EMBL/GenBank/DDBJ databases">
        <title>Comparative genomics, transcriptomics and evolutionary studies reveal genomic signatures of adaptation to plant cell wall in hemibiotrophic fungi.</title>
        <authorList>
            <consortium name="DOE Joint Genome Institute"/>
            <person name="Baroncelli R."/>
            <person name="Diaz J.F."/>
            <person name="Benocci T."/>
            <person name="Peng M."/>
            <person name="Battaglia E."/>
            <person name="Haridas S."/>
            <person name="Andreopoulos W."/>
            <person name="Labutti K."/>
            <person name="Pangilinan J."/>
            <person name="Floch G.L."/>
            <person name="Makela M.R."/>
            <person name="Henrissat B."/>
            <person name="Grigoriev I.V."/>
            <person name="Crouch J.A."/>
            <person name="De Vries R.P."/>
            <person name="Sukno S.A."/>
            <person name="Thon M.R."/>
        </authorList>
    </citation>
    <scope>NUCLEOTIDE SEQUENCE</scope>
    <source>
        <strain evidence="2">CBS 193.32</strain>
    </source>
</reference>
<organism evidence="2 3">
    <name type="scientific">Colletotrichum godetiae</name>
    <dbReference type="NCBI Taxonomy" id="1209918"/>
    <lineage>
        <taxon>Eukaryota</taxon>
        <taxon>Fungi</taxon>
        <taxon>Dikarya</taxon>
        <taxon>Ascomycota</taxon>
        <taxon>Pezizomycotina</taxon>
        <taxon>Sordariomycetes</taxon>
        <taxon>Hypocreomycetidae</taxon>
        <taxon>Glomerellales</taxon>
        <taxon>Glomerellaceae</taxon>
        <taxon>Colletotrichum</taxon>
        <taxon>Colletotrichum acutatum species complex</taxon>
    </lineage>
</organism>
<comment type="caution">
    <text evidence="2">The sequence shown here is derived from an EMBL/GenBank/DDBJ whole genome shotgun (WGS) entry which is preliminary data.</text>
</comment>
<feature type="region of interest" description="Disordered" evidence="1">
    <location>
        <begin position="291"/>
        <end position="313"/>
    </location>
</feature>
<dbReference type="RefSeq" id="XP_060436285.1">
    <property type="nucleotide sequence ID" value="XM_060580493.1"/>
</dbReference>
<name>A0AAJ0EZW0_9PEZI</name>
<dbReference type="Proteomes" id="UP001224890">
    <property type="component" value="Unassembled WGS sequence"/>
</dbReference>
<dbReference type="EMBL" id="JAHMHR010000002">
    <property type="protein sequence ID" value="KAK1700528.1"/>
    <property type="molecule type" value="Genomic_DNA"/>
</dbReference>
<evidence type="ECO:0000256" key="1">
    <source>
        <dbReference type="SAM" id="MobiDB-lite"/>
    </source>
</evidence>
<evidence type="ECO:0000313" key="2">
    <source>
        <dbReference type="EMBL" id="KAK1700528.1"/>
    </source>
</evidence>
<dbReference type="GeneID" id="85465019"/>
<accession>A0AAJ0EZW0</accession>
<feature type="compositionally biased region" description="Polar residues" evidence="1">
    <location>
        <begin position="91"/>
        <end position="111"/>
    </location>
</feature>
<feature type="compositionally biased region" description="Polar residues" evidence="1">
    <location>
        <begin position="291"/>
        <end position="305"/>
    </location>
</feature>
<proteinExistence type="predicted"/>
<keyword evidence="3" id="KW-1185">Reference proteome</keyword>
<dbReference type="AlphaFoldDB" id="A0AAJ0EZW0"/>
<feature type="compositionally biased region" description="Basic and acidic residues" evidence="1">
    <location>
        <begin position="37"/>
        <end position="51"/>
    </location>
</feature>
<sequence>MSGRSRGARNRCPSPVAETPPRWGPHPQRRSGRKSSRHSDLSRAEHHKREVPNSIEKLSWEPQGAFIRDMEKRHGLVTNNRRESVCVGLTGVSTPSRDGPPRTTSTKTTSLEQDEDQVYPSSLKSHGMKSMSIKFYEFTKSEKPSLTNNAFSRFILINASHFRDRPPPEDDAESAAKLLPLPGYYTPTRAKDFPWLMGHNPSAVGKNRPTRAKLCLQVSDFHSQTTHDSNALNGSVLLCDLGYSQVNVLVQAKVFGLSHCFVLGVQMPAMARLGYDNTAIEGAKGETSNNYFGSAEQNSMHQSPSREPVRRSRHAEPNFDMALSYTQACNHQFNQASKHILFKALSQVQGNVEHGLGGLGSRDVPDQCFSSDDLRLGDYLSPVEKIKHCP</sequence>
<evidence type="ECO:0000313" key="3">
    <source>
        <dbReference type="Proteomes" id="UP001224890"/>
    </source>
</evidence>